<dbReference type="RefSeq" id="WP_211367306.1">
    <property type="nucleotide sequence ID" value="NZ_CP036259.1"/>
</dbReference>
<accession>A0A517DWZ1</accession>
<evidence type="ECO:0008006" key="3">
    <source>
        <dbReference type="Google" id="ProtNLM"/>
    </source>
</evidence>
<gene>
    <name evidence="1" type="ORF">SPTER_32930</name>
</gene>
<name>A0A517DWZ1_9FIRM</name>
<organism evidence="1 2">
    <name type="scientific">Sporomusa termitida</name>
    <dbReference type="NCBI Taxonomy" id="2377"/>
    <lineage>
        <taxon>Bacteria</taxon>
        <taxon>Bacillati</taxon>
        <taxon>Bacillota</taxon>
        <taxon>Negativicutes</taxon>
        <taxon>Selenomonadales</taxon>
        <taxon>Sporomusaceae</taxon>
        <taxon>Sporomusa</taxon>
    </lineage>
</organism>
<evidence type="ECO:0000313" key="2">
    <source>
        <dbReference type="Proteomes" id="UP000320776"/>
    </source>
</evidence>
<proteinExistence type="predicted"/>
<dbReference type="SUPFAM" id="SSF88723">
    <property type="entry name" value="PIN domain-like"/>
    <property type="match status" value="1"/>
</dbReference>
<dbReference type="InterPro" id="IPR029060">
    <property type="entry name" value="PIN-like_dom_sf"/>
</dbReference>
<sequence>MDLIEKYIENAEQKAVSKKTKIYLDNCCFNRPFDDQTQLKIHLETQAKLYVQEQILKGEFDFVWSYILEYENMQNPFEIRKNSIILWKEIAIETVVESENILLFAEALKTKGIKTKDALHISCAVAAKCDYYLTTDKKLLNKDIAEIDVISPIELLTRLEVE</sequence>
<dbReference type="KEGG" id="sted:SPTER_32930"/>
<reference evidence="1 2" key="1">
    <citation type="submission" date="2019-02" db="EMBL/GenBank/DDBJ databases">
        <title>Closed genome of Sporomusa termitida DSM 4440.</title>
        <authorList>
            <person name="Poehlein A."/>
            <person name="Daniel R."/>
        </authorList>
    </citation>
    <scope>NUCLEOTIDE SEQUENCE [LARGE SCALE GENOMIC DNA]</scope>
    <source>
        <strain evidence="1 2">DSM 4440</strain>
    </source>
</reference>
<keyword evidence="2" id="KW-1185">Reference proteome</keyword>
<dbReference type="Proteomes" id="UP000320776">
    <property type="component" value="Chromosome"/>
</dbReference>
<dbReference type="EMBL" id="CP036259">
    <property type="protein sequence ID" value="QDR81875.1"/>
    <property type="molecule type" value="Genomic_DNA"/>
</dbReference>
<protein>
    <recommendedName>
        <fullName evidence="3">PIN domain protein</fullName>
    </recommendedName>
</protein>
<dbReference type="AlphaFoldDB" id="A0A517DWZ1"/>
<evidence type="ECO:0000313" key="1">
    <source>
        <dbReference type="EMBL" id="QDR81875.1"/>
    </source>
</evidence>